<name>B9SDU9_RICCO</name>
<evidence type="ECO:0000256" key="4">
    <source>
        <dbReference type="SAM" id="Coils"/>
    </source>
</evidence>
<evidence type="ECO:0000313" key="6">
    <source>
        <dbReference type="EMBL" id="EEF38231.1"/>
    </source>
</evidence>
<evidence type="ECO:0000256" key="3">
    <source>
        <dbReference type="ARBA" id="ARBA00022786"/>
    </source>
</evidence>
<dbReference type="EC" id="2.3.2.27" evidence="2"/>
<dbReference type="PANTHER" id="PTHR45647:SF25">
    <property type="entry name" value="ADENINE NUCLEOTIDE ALPHA HYDROLASES-LIKE SUPERFAMILY PROTEIN"/>
    <property type="match status" value="1"/>
</dbReference>
<accession>B9SDU9</accession>
<dbReference type="EMBL" id="EQ973931">
    <property type="protein sequence ID" value="EEF38231.1"/>
    <property type="molecule type" value="Genomic_DNA"/>
</dbReference>
<keyword evidence="7" id="KW-1185">Reference proteome</keyword>
<keyword evidence="4" id="KW-0175">Coiled coil</keyword>
<evidence type="ECO:0000259" key="5">
    <source>
        <dbReference type="Pfam" id="PF00582"/>
    </source>
</evidence>
<dbReference type="InterPro" id="IPR051348">
    <property type="entry name" value="U-box_ubiquitin_ligases"/>
</dbReference>
<feature type="coiled-coil region" evidence="4">
    <location>
        <begin position="273"/>
        <end position="300"/>
    </location>
</feature>
<keyword evidence="6" id="KW-0418">Kinase</keyword>
<dbReference type="STRING" id="3988.B9SDU9"/>
<proteinExistence type="predicted"/>
<keyword evidence="6" id="KW-0808">Transferase</keyword>
<dbReference type="AlphaFoldDB" id="B9SDU9"/>
<feature type="domain" description="UspA" evidence="5">
    <location>
        <begin position="20"/>
        <end position="150"/>
    </location>
</feature>
<gene>
    <name evidence="6" type="ORF">RCOM_1712830</name>
</gene>
<dbReference type="SUPFAM" id="SSF52402">
    <property type="entry name" value="Adenine nucleotide alpha hydrolases-like"/>
    <property type="match status" value="1"/>
</dbReference>
<comment type="catalytic activity">
    <reaction evidence="1">
        <text>S-ubiquitinyl-[E2 ubiquitin-conjugating enzyme]-L-cysteine + [acceptor protein]-L-lysine = [E2 ubiquitin-conjugating enzyme]-L-cysteine + N(6)-ubiquitinyl-[acceptor protein]-L-lysine.</text>
        <dbReference type="EC" id="2.3.2.27"/>
    </reaction>
</comment>
<keyword evidence="3" id="KW-0833">Ubl conjugation pathway</keyword>
<dbReference type="PANTHER" id="PTHR45647">
    <property type="entry name" value="OS02G0152300 PROTEIN"/>
    <property type="match status" value="1"/>
</dbReference>
<organism evidence="6 7">
    <name type="scientific">Ricinus communis</name>
    <name type="common">Castor bean</name>
    <dbReference type="NCBI Taxonomy" id="3988"/>
    <lineage>
        <taxon>Eukaryota</taxon>
        <taxon>Viridiplantae</taxon>
        <taxon>Streptophyta</taxon>
        <taxon>Embryophyta</taxon>
        <taxon>Tracheophyta</taxon>
        <taxon>Spermatophyta</taxon>
        <taxon>Magnoliopsida</taxon>
        <taxon>eudicotyledons</taxon>
        <taxon>Gunneridae</taxon>
        <taxon>Pentapetalae</taxon>
        <taxon>rosids</taxon>
        <taxon>fabids</taxon>
        <taxon>Malpighiales</taxon>
        <taxon>Euphorbiaceae</taxon>
        <taxon>Acalyphoideae</taxon>
        <taxon>Acalypheae</taxon>
        <taxon>Ricinus</taxon>
    </lineage>
</organism>
<evidence type="ECO:0000313" key="7">
    <source>
        <dbReference type="Proteomes" id="UP000008311"/>
    </source>
</evidence>
<dbReference type="Gene3D" id="3.40.50.620">
    <property type="entry name" value="HUPs"/>
    <property type="match status" value="1"/>
</dbReference>
<dbReference type="Pfam" id="PF00582">
    <property type="entry name" value="Usp"/>
    <property type="match status" value="1"/>
</dbReference>
<dbReference type="Proteomes" id="UP000008311">
    <property type="component" value="Unassembled WGS sequence"/>
</dbReference>
<dbReference type="GO" id="GO:0061630">
    <property type="term" value="F:ubiquitin protein ligase activity"/>
    <property type="evidence" value="ECO:0007669"/>
    <property type="project" value="UniProtKB-EC"/>
</dbReference>
<dbReference type="eggNOG" id="ENOG502SJ3R">
    <property type="taxonomic scope" value="Eukaryota"/>
</dbReference>
<dbReference type="CDD" id="cd01989">
    <property type="entry name" value="USP_STK_Ubox_N"/>
    <property type="match status" value="1"/>
</dbReference>
<dbReference type="GO" id="GO:0016301">
    <property type="term" value="F:kinase activity"/>
    <property type="evidence" value="ECO:0007669"/>
    <property type="project" value="UniProtKB-KW"/>
</dbReference>
<reference evidence="7" key="1">
    <citation type="journal article" date="2010" name="Nat. Biotechnol.">
        <title>Draft genome sequence of the oilseed species Ricinus communis.</title>
        <authorList>
            <person name="Chan A.P."/>
            <person name="Crabtree J."/>
            <person name="Zhao Q."/>
            <person name="Lorenzi H."/>
            <person name="Orvis J."/>
            <person name="Puiu D."/>
            <person name="Melake-Berhan A."/>
            <person name="Jones K.M."/>
            <person name="Redman J."/>
            <person name="Chen G."/>
            <person name="Cahoon E.B."/>
            <person name="Gedil M."/>
            <person name="Stanke M."/>
            <person name="Haas B.J."/>
            <person name="Wortman J.R."/>
            <person name="Fraser-Liggett C.M."/>
            <person name="Ravel J."/>
            <person name="Rabinowicz P.D."/>
        </authorList>
    </citation>
    <scope>NUCLEOTIDE SEQUENCE [LARGE SCALE GENOMIC DNA]</scope>
    <source>
        <strain evidence="7">cv. Hale</strain>
    </source>
</reference>
<protein>
    <recommendedName>
        <fullName evidence="2">RING-type E3 ubiquitin transferase</fullName>
        <ecNumber evidence="2">2.3.2.27</ecNumber>
    </recommendedName>
</protein>
<sequence length="322" mass="36567">MMWNPRENINGQKNGGEKCIAVAIDKDKTSQHALKWALDHIVTRGETLKLVHVKERTPSFPSPVQGDKDDPPVHQRIDSNTMELLLPFRCFCRRRQIECETIVLEDVDVAKALIAYVCQQGVDTLFLGSTSRNGLSRLFRTTDIPSNVLKWAPDFCTVYVVSKGRISTVRTATRPVPTLQISGGLPLAQRTSTADPMHNTLYKRLYDEMPAADFDNPLTSSGRISTDSNFLNFYEYLGGSCELTCRESTRNSYTEATFSESPLHLIASFPEYNNDSDNILDVYEEEMRRLKTELKQTIEMYHAACKEVLALKQKPKGRWLHK</sequence>
<evidence type="ECO:0000256" key="1">
    <source>
        <dbReference type="ARBA" id="ARBA00000900"/>
    </source>
</evidence>
<dbReference type="InterPro" id="IPR006016">
    <property type="entry name" value="UspA"/>
</dbReference>
<dbReference type="InParanoid" id="B9SDU9"/>
<evidence type="ECO:0000256" key="2">
    <source>
        <dbReference type="ARBA" id="ARBA00012483"/>
    </source>
</evidence>
<dbReference type="InterPro" id="IPR014729">
    <property type="entry name" value="Rossmann-like_a/b/a_fold"/>
</dbReference>